<protein>
    <submittedName>
        <fullName evidence="2">Uncharacterized protein</fullName>
    </submittedName>
</protein>
<proteinExistence type="predicted"/>
<evidence type="ECO:0000256" key="1">
    <source>
        <dbReference type="SAM" id="MobiDB-lite"/>
    </source>
</evidence>
<feature type="compositionally biased region" description="Polar residues" evidence="1">
    <location>
        <begin position="44"/>
        <end position="57"/>
    </location>
</feature>
<sequence length="71" mass="7641">MGGWEKDLIHPPPIHPPPPPLLSQPPPRPPSPPFPSPCSPPVPTTSIRPSTPHSSCQFAEIPNPTRVTSEK</sequence>
<name>A0A5B7DC89_PORTR</name>
<evidence type="ECO:0000313" key="2">
    <source>
        <dbReference type="EMBL" id="MPC19042.1"/>
    </source>
</evidence>
<keyword evidence="3" id="KW-1185">Reference proteome</keyword>
<dbReference type="Proteomes" id="UP000324222">
    <property type="component" value="Unassembled WGS sequence"/>
</dbReference>
<accession>A0A5B7DC89</accession>
<dbReference type="EMBL" id="VSRR010000733">
    <property type="protein sequence ID" value="MPC19042.1"/>
    <property type="molecule type" value="Genomic_DNA"/>
</dbReference>
<gene>
    <name evidence="2" type="ORF">E2C01_011948</name>
</gene>
<organism evidence="2 3">
    <name type="scientific">Portunus trituberculatus</name>
    <name type="common">Swimming crab</name>
    <name type="synonym">Neptunus trituberculatus</name>
    <dbReference type="NCBI Taxonomy" id="210409"/>
    <lineage>
        <taxon>Eukaryota</taxon>
        <taxon>Metazoa</taxon>
        <taxon>Ecdysozoa</taxon>
        <taxon>Arthropoda</taxon>
        <taxon>Crustacea</taxon>
        <taxon>Multicrustacea</taxon>
        <taxon>Malacostraca</taxon>
        <taxon>Eumalacostraca</taxon>
        <taxon>Eucarida</taxon>
        <taxon>Decapoda</taxon>
        <taxon>Pleocyemata</taxon>
        <taxon>Brachyura</taxon>
        <taxon>Eubrachyura</taxon>
        <taxon>Portunoidea</taxon>
        <taxon>Portunidae</taxon>
        <taxon>Portuninae</taxon>
        <taxon>Portunus</taxon>
    </lineage>
</organism>
<feature type="region of interest" description="Disordered" evidence="1">
    <location>
        <begin position="1"/>
        <end position="71"/>
    </location>
</feature>
<evidence type="ECO:0000313" key="3">
    <source>
        <dbReference type="Proteomes" id="UP000324222"/>
    </source>
</evidence>
<reference evidence="2 3" key="1">
    <citation type="submission" date="2019-05" db="EMBL/GenBank/DDBJ databases">
        <title>Another draft genome of Portunus trituberculatus and its Hox gene families provides insights of decapod evolution.</title>
        <authorList>
            <person name="Jeong J.-H."/>
            <person name="Song I."/>
            <person name="Kim S."/>
            <person name="Choi T."/>
            <person name="Kim D."/>
            <person name="Ryu S."/>
            <person name="Kim W."/>
        </authorList>
    </citation>
    <scope>NUCLEOTIDE SEQUENCE [LARGE SCALE GENOMIC DNA]</scope>
    <source>
        <tissue evidence="2">Muscle</tissue>
    </source>
</reference>
<comment type="caution">
    <text evidence="2">The sequence shown here is derived from an EMBL/GenBank/DDBJ whole genome shotgun (WGS) entry which is preliminary data.</text>
</comment>
<feature type="compositionally biased region" description="Pro residues" evidence="1">
    <location>
        <begin position="10"/>
        <end position="43"/>
    </location>
</feature>
<dbReference type="AlphaFoldDB" id="A0A5B7DC89"/>